<organism evidence="8 9">
    <name type="scientific">Weissella bombi</name>
    <dbReference type="NCBI Taxonomy" id="1505725"/>
    <lineage>
        <taxon>Bacteria</taxon>
        <taxon>Bacillati</taxon>
        <taxon>Bacillota</taxon>
        <taxon>Bacilli</taxon>
        <taxon>Lactobacillales</taxon>
        <taxon>Lactobacillaceae</taxon>
        <taxon>Weissella</taxon>
    </lineage>
</organism>
<dbReference type="Gene3D" id="3.40.140.10">
    <property type="entry name" value="Cytidine Deaminase, domain 2"/>
    <property type="match status" value="1"/>
</dbReference>
<dbReference type="PANTHER" id="PTHR30471">
    <property type="entry name" value="DNA REPAIR PROTEIN RADC"/>
    <property type="match status" value="1"/>
</dbReference>
<evidence type="ECO:0000313" key="8">
    <source>
        <dbReference type="EMBL" id="SCB88208.1"/>
    </source>
</evidence>
<protein>
    <submittedName>
        <fullName evidence="8">DNA repair protein RadC</fullName>
    </submittedName>
</protein>
<keyword evidence="2" id="KW-0645">Protease</keyword>
<evidence type="ECO:0000256" key="3">
    <source>
        <dbReference type="ARBA" id="ARBA00022723"/>
    </source>
</evidence>
<dbReference type="InterPro" id="IPR001405">
    <property type="entry name" value="UPF0758"/>
</dbReference>
<evidence type="ECO:0000256" key="2">
    <source>
        <dbReference type="ARBA" id="ARBA00022670"/>
    </source>
</evidence>
<evidence type="ECO:0000259" key="7">
    <source>
        <dbReference type="PROSITE" id="PS50249"/>
    </source>
</evidence>
<dbReference type="STRING" id="1505725.GA0061074_103108"/>
<dbReference type="EMBL" id="FMAO01000003">
    <property type="protein sequence ID" value="SCB88208.1"/>
    <property type="molecule type" value="Genomic_DNA"/>
</dbReference>
<name>A0A1C4A0Q4_9LACO</name>
<gene>
    <name evidence="8" type="ORF">GA0061074_103108</name>
</gene>
<dbReference type="GO" id="GO:0006508">
    <property type="term" value="P:proteolysis"/>
    <property type="evidence" value="ECO:0007669"/>
    <property type="project" value="UniProtKB-KW"/>
</dbReference>
<dbReference type="AlphaFoldDB" id="A0A1C4A0Q4"/>
<dbReference type="GO" id="GO:0008237">
    <property type="term" value="F:metallopeptidase activity"/>
    <property type="evidence" value="ECO:0007669"/>
    <property type="project" value="UniProtKB-KW"/>
</dbReference>
<dbReference type="InterPro" id="IPR037518">
    <property type="entry name" value="MPN"/>
</dbReference>
<keyword evidence="4" id="KW-0378">Hydrolase</keyword>
<evidence type="ECO:0000256" key="4">
    <source>
        <dbReference type="ARBA" id="ARBA00022801"/>
    </source>
</evidence>
<dbReference type="PROSITE" id="PS50249">
    <property type="entry name" value="MPN"/>
    <property type="match status" value="1"/>
</dbReference>
<keyword evidence="5" id="KW-0862">Zinc</keyword>
<dbReference type="PANTHER" id="PTHR30471:SF3">
    <property type="entry name" value="UPF0758 PROTEIN YEES-RELATED"/>
    <property type="match status" value="1"/>
</dbReference>
<evidence type="ECO:0000256" key="1">
    <source>
        <dbReference type="ARBA" id="ARBA00010243"/>
    </source>
</evidence>
<dbReference type="GO" id="GO:0046872">
    <property type="term" value="F:metal ion binding"/>
    <property type="evidence" value="ECO:0007669"/>
    <property type="project" value="UniProtKB-KW"/>
</dbReference>
<evidence type="ECO:0000313" key="9">
    <source>
        <dbReference type="Proteomes" id="UP000199268"/>
    </source>
</evidence>
<evidence type="ECO:0000256" key="6">
    <source>
        <dbReference type="ARBA" id="ARBA00023049"/>
    </source>
</evidence>
<evidence type="ECO:0000256" key="5">
    <source>
        <dbReference type="ARBA" id="ARBA00022833"/>
    </source>
</evidence>
<sequence length="144" mass="16330">MTIKITSVGQLGDLLLERYAQSPQESCWVIALTTQMTIIDIYQVALGTLDSVNIHPRDVFRHLVAKNAYGFILCHNHPSGNLTASKADCLAMSQMAMCGQLMQFHFLDFMIISPQGYRSYRSENLLPKVDLETLIDLWTKFDNM</sequence>
<reference evidence="9" key="1">
    <citation type="submission" date="2016-08" db="EMBL/GenBank/DDBJ databases">
        <authorList>
            <person name="Varghese N."/>
            <person name="Submissions Spin"/>
        </authorList>
    </citation>
    <scope>NUCLEOTIDE SEQUENCE [LARGE SCALE GENOMIC DNA]</scope>
    <source>
        <strain evidence="9">R-53094</strain>
    </source>
</reference>
<keyword evidence="9" id="KW-1185">Reference proteome</keyword>
<dbReference type="InterPro" id="IPR025657">
    <property type="entry name" value="RadC_JAB"/>
</dbReference>
<dbReference type="Pfam" id="PF04002">
    <property type="entry name" value="RadC"/>
    <property type="match status" value="1"/>
</dbReference>
<dbReference type="OrthoDB" id="9804482at2"/>
<keyword evidence="6" id="KW-0482">Metalloprotease</keyword>
<accession>A0A1C4A0Q4</accession>
<dbReference type="CDD" id="cd08071">
    <property type="entry name" value="MPN_DUF2466"/>
    <property type="match status" value="1"/>
</dbReference>
<feature type="domain" description="MPN" evidence="7">
    <location>
        <begin position="4"/>
        <end position="126"/>
    </location>
</feature>
<keyword evidence="3" id="KW-0479">Metal-binding</keyword>
<dbReference type="PROSITE" id="PS01302">
    <property type="entry name" value="UPF0758"/>
    <property type="match status" value="1"/>
</dbReference>
<dbReference type="RefSeq" id="WP_092461969.1">
    <property type="nucleotide sequence ID" value="NZ_BJEE01000004.1"/>
</dbReference>
<comment type="similarity">
    <text evidence="1">Belongs to the UPF0758 family.</text>
</comment>
<dbReference type="InterPro" id="IPR020891">
    <property type="entry name" value="UPF0758_CS"/>
</dbReference>
<proteinExistence type="inferred from homology"/>
<dbReference type="Proteomes" id="UP000199268">
    <property type="component" value="Unassembled WGS sequence"/>
</dbReference>